<dbReference type="NCBIfam" id="TIGR00215">
    <property type="entry name" value="lpxB"/>
    <property type="match status" value="1"/>
</dbReference>
<dbReference type="PATRIC" id="fig|1300345.3.peg.529"/>
<proteinExistence type="inferred from homology"/>
<dbReference type="EMBL" id="JRKJ01000002">
    <property type="protein sequence ID" value="KGQ20690.1"/>
    <property type="molecule type" value="Genomic_DNA"/>
</dbReference>
<evidence type="ECO:0000256" key="8">
    <source>
        <dbReference type="ARBA" id="ARBA00022679"/>
    </source>
</evidence>
<dbReference type="STRING" id="1300345.LF41_1229"/>
<evidence type="ECO:0000256" key="10">
    <source>
        <dbReference type="ARBA" id="ARBA00048975"/>
    </source>
</evidence>
<evidence type="ECO:0000313" key="12">
    <source>
        <dbReference type="EMBL" id="KGQ20690.1"/>
    </source>
</evidence>
<dbReference type="SUPFAM" id="SSF53756">
    <property type="entry name" value="UDP-Glycosyltransferase/glycogen phosphorylase"/>
    <property type="match status" value="1"/>
</dbReference>
<dbReference type="Proteomes" id="UP000030518">
    <property type="component" value="Unassembled WGS sequence"/>
</dbReference>
<evidence type="ECO:0000256" key="6">
    <source>
        <dbReference type="ARBA" id="ARBA00022556"/>
    </source>
</evidence>
<dbReference type="Gene3D" id="3.40.50.2000">
    <property type="entry name" value="Glycogen Phosphorylase B"/>
    <property type="match status" value="1"/>
</dbReference>
<comment type="pathway">
    <text evidence="11">Bacterial outer membrane biogenesis; LPS lipid A biosynthesis.</text>
</comment>
<keyword evidence="7 11" id="KW-0328">Glycosyltransferase</keyword>
<dbReference type="GO" id="GO:0016020">
    <property type="term" value="C:membrane"/>
    <property type="evidence" value="ECO:0007669"/>
    <property type="project" value="GOC"/>
</dbReference>
<keyword evidence="6 11" id="KW-0441">Lipid A biosynthesis</keyword>
<dbReference type="EC" id="2.4.1.182" evidence="3 11"/>
<dbReference type="GO" id="GO:0008915">
    <property type="term" value="F:lipid-A-disaccharide synthase activity"/>
    <property type="evidence" value="ECO:0007669"/>
    <property type="project" value="UniProtKB-UniRule"/>
</dbReference>
<comment type="caution">
    <text evidence="12">The sequence shown here is derived from an EMBL/GenBank/DDBJ whole genome shotgun (WGS) entry which is preliminary data.</text>
</comment>
<dbReference type="GO" id="GO:0009245">
    <property type="term" value="P:lipid A biosynthetic process"/>
    <property type="evidence" value="ECO:0007669"/>
    <property type="project" value="UniProtKB-UniRule"/>
</dbReference>
<evidence type="ECO:0000256" key="2">
    <source>
        <dbReference type="ARBA" id="ARBA00007868"/>
    </source>
</evidence>
<dbReference type="PANTHER" id="PTHR30372:SF4">
    <property type="entry name" value="LIPID-A-DISACCHARIDE SYNTHASE, MITOCHONDRIAL-RELATED"/>
    <property type="match status" value="1"/>
</dbReference>
<comment type="function">
    <text evidence="1 11">Condensation of UDP-2,3-diacylglucosamine and 2,3-diacylglucosamine-1-phosphate to form lipid A disaccharide, a precursor of lipid A, a phosphorylated glycolipid that anchors the lipopolysaccharide to the outer membrane of the cell.</text>
</comment>
<dbReference type="HAMAP" id="MF_00392">
    <property type="entry name" value="LpxB"/>
    <property type="match status" value="1"/>
</dbReference>
<keyword evidence="9 11" id="KW-0443">Lipid metabolism</keyword>
<evidence type="ECO:0000256" key="1">
    <source>
        <dbReference type="ARBA" id="ARBA00002056"/>
    </source>
</evidence>
<evidence type="ECO:0000256" key="4">
    <source>
        <dbReference type="ARBA" id="ARBA00020902"/>
    </source>
</evidence>
<dbReference type="PANTHER" id="PTHR30372">
    <property type="entry name" value="LIPID-A-DISACCHARIDE SYNTHASE"/>
    <property type="match status" value="1"/>
</dbReference>
<dbReference type="InterPro" id="IPR003835">
    <property type="entry name" value="Glyco_trans_19"/>
</dbReference>
<organism evidence="12 13">
    <name type="scientific">Lysobacter dokdonensis DS-58</name>
    <dbReference type="NCBI Taxonomy" id="1300345"/>
    <lineage>
        <taxon>Bacteria</taxon>
        <taxon>Pseudomonadati</taxon>
        <taxon>Pseudomonadota</taxon>
        <taxon>Gammaproteobacteria</taxon>
        <taxon>Lysobacterales</taxon>
        <taxon>Lysobacteraceae</taxon>
        <taxon>Noviluteimonas</taxon>
    </lineage>
</organism>
<sequence length="381" mass="40831">MGARPLRIGLVAGETSGDQLGAGLIESLRARFPDAQFAGIGGDNMRAAGFDAWHDASELAVFGLAEVIAHLPRLLRVRRQLRERMLDWKPDVFIGIDAPDFTLGVEKWLKQRGVRTVHDVSPSLWAWRQSRAAKIGQSADRVLCLFPMEPAIYAQHGVDARYIGHPLADALPLEPDRNAAREALGIPQGARVLAVLPGSRMGEIHRLAGIFFAAAARLSQELPGLHVVVPAANAACRRAIEAALPADLANVTVLDGQAQRAMIAGDAVLLASGTAALEAMLCKRPMVVAYKLSPLTHAIVRAFGLLKVKHVSLPNVLAGESLVPELLQDDCTPDKLAEALHPLLSTPEPGLVLQARFRELHLALRRGASARAAEAIAELLA</sequence>
<reference evidence="12 13" key="1">
    <citation type="submission" date="2014-09" db="EMBL/GenBank/DDBJ databases">
        <title>Genome sequences of Lysobacter dokdonensis DS-58.</title>
        <authorList>
            <person name="Kim J.F."/>
            <person name="Kwak M.-J."/>
        </authorList>
    </citation>
    <scope>NUCLEOTIDE SEQUENCE [LARGE SCALE GENOMIC DNA]</scope>
    <source>
        <strain evidence="12 13">DS-58</strain>
    </source>
</reference>
<comment type="catalytic activity">
    <reaction evidence="10 11">
        <text>a lipid X + a UDP-2-N,3-O-bis[(3R)-3-hydroxyacyl]-alpha-D-glucosamine = a lipid A disaccharide + UDP + H(+)</text>
        <dbReference type="Rhea" id="RHEA:67828"/>
        <dbReference type="ChEBI" id="CHEBI:15378"/>
        <dbReference type="ChEBI" id="CHEBI:58223"/>
        <dbReference type="ChEBI" id="CHEBI:137748"/>
        <dbReference type="ChEBI" id="CHEBI:176338"/>
        <dbReference type="ChEBI" id="CHEBI:176343"/>
        <dbReference type="EC" id="2.4.1.182"/>
    </reaction>
</comment>
<evidence type="ECO:0000256" key="7">
    <source>
        <dbReference type="ARBA" id="ARBA00022676"/>
    </source>
</evidence>
<keyword evidence="13" id="KW-1185">Reference proteome</keyword>
<protein>
    <recommendedName>
        <fullName evidence="4 11">Lipid-A-disaccharide synthase</fullName>
        <ecNumber evidence="3 11">2.4.1.182</ecNumber>
    </recommendedName>
</protein>
<accession>A0A0A2WQZ0</accession>
<gene>
    <name evidence="11" type="primary">lpxB</name>
    <name evidence="12" type="ORF">LF41_1229</name>
</gene>
<dbReference type="UniPathway" id="UPA00973"/>
<dbReference type="RefSeq" id="WP_052116067.1">
    <property type="nucleotide sequence ID" value="NZ_JRKJ01000002.1"/>
</dbReference>
<name>A0A0A2WQZ0_9GAMM</name>
<dbReference type="AlphaFoldDB" id="A0A0A2WQZ0"/>
<dbReference type="eggNOG" id="COG0763">
    <property type="taxonomic scope" value="Bacteria"/>
</dbReference>
<evidence type="ECO:0000256" key="9">
    <source>
        <dbReference type="ARBA" id="ARBA00023098"/>
    </source>
</evidence>
<dbReference type="OrthoDB" id="9801642at2"/>
<evidence type="ECO:0000256" key="11">
    <source>
        <dbReference type="HAMAP-Rule" id="MF_00392"/>
    </source>
</evidence>
<evidence type="ECO:0000313" key="13">
    <source>
        <dbReference type="Proteomes" id="UP000030518"/>
    </source>
</evidence>
<keyword evidence="8 11" id="KW-0808">Transferase</keyword>
<keyword evidence="5 11" id="KW-0444">Lipid biosynthesis</keyword>
<evidence type="ECO:0000256" key="3">
    <source>
        <dbReference type="ARBA" id="ARBA00012687"/>
    </source>
</evidence>
<dbReference type="Pfam" id="PF02684">
    <property type="entry name" value="LpxB"/>
    <property type="match status" value="1"/>
</dbReference>
<comment type="similarity">
    <text evidence="2 11">Belongs to the LpxB family.</text>
</comment>
<evidence type="ECO:0000256" key="5">
    <source>
        <dbReference type="ARBA" id="ARBA00022516"/>
    </source>
</evidence>
<dbReference type="GO" id="GO:0005543">
    <property type="term" value="F:phospholipid binding"/>
    <property type="evidence" value="ECO:0007669"/>
    <property type="project" value="TreeGrafter"/>
</dbReference>